<keyword evidence="7 9" id="KW-0694">RNA-binding</keyword>
<evidence type="ECO:0000256" key="3">
    <source>
        <dbReference type="ARBA" id="ARBA00022679"/>
    </source>
</evidence>
<keyword evidence="12" id="KW-1185">Reference proteome</keyword>
<dbReference type="InterPro" id="IPR024914">
    <property type="entry name" value="tRNA_acetyltr_TmcA"/>
</dbReference>
<dbReference type="GO" id="GO:0002101">
    <property type="term" value="P:tRNA wobble cytosine modification"/>
    <property type="evidence" value="ECO:0007669"/>
    <property type="project" value="UniProtKB-UniRule"/>
</dbReference>
<protein>
    <recommendedName>
        <fullName evidence="9">tRNA(Met) cytidine acetyltransferase TmcA</fullName>
        <ecNumber evidence="9">2.3.1.193</ecNumber>
    </recommendedName>
</protein>
<dbReference type="Proteomes" id="UP000190460">
    <property type="component" value="Unassembled WGS sequence"/>
</dbReference>
<dbReference type="STRING" id="92487.SAMN02745130_02476"/>
<dbReference type="Gene3D" id="3.40.630.30">
    <property type="match status" value="1"/>
</dbReference>
<dbReference type="GO" id="GO:0000049">
    <property type="term" value="F:tRNA binding"/>
    <property type="evidence" value="ECO:0007669"/>
    <property type="project" value="UniProtKB-UniRule"/>
</dbReference>
<dbReference type="Gene3D" id="3.40.50.11040">
    <property type="match status" value="1"/>
</dbReference>
<comment type="catalytic activity">
    <reaction evidence="9">
        <text>cytidine(34) in elongator tRNA(Met) + acetyl-CoA + ATP + H2O = N(4)-acetylcytidine(34) in elongator tRNA(Met) + ADP + phosphate + CoA + H(+)</text>
        <dbReference type="Rhea" id="RHEA:43788"/>
        <dbReference type="Rhea" id="RHEA-COMP:10693"/>
        <dbReference type="Rhea" id="RHEA-COMP:10694"/>
        <dbReference type="ChEBI" id="CHEBI:15377"/>
        <dbReference type="ChEBI" id="CHEBI:15378"/>
        <dbReference type="ChEBI" id="CHEBI:30616"/>
        <dbReference type="ChEBI" id="CHEBI:43474"/>
        <dbReference type="ChEBI" id="CHEBI:57287"/>
        <dbReference type="ChEBI" id="CHEBI:57288"/>
        <dbReference type="ChEBI" id="CHEBI:74900"/>
        <dbReference type="ChEBI" id="CHEBI:82748"/>
        <dbReference type="ChEBI" id="CHEBI:456216"/>
        <dbReference type="EC" id="2.3.1.193"/>
    </reaction>
</comment>
<dbReference type="PANTHER" id="PTHR10925:SF5">
    <property type="entry name" value="RNA CYTIDINE ACETYLTRANSFERASE"/>
    <property type="match status" value="1"/>
</dbReference>
<dbReference type="InterPro" id="IPR032672">
    <property type="entry name" value="TmcA/NAT10/Kre33"/>
</dbReference>
<reference evidence="12" key="1">
    <citation type="submission" date="2017-02" db="EMBL/GenBank/DDBJ databases">
        <authorList>
            <person name="Varghese N."/>
            <person name="Submissions S."/>
        </authorList>
    </citation>
    <scope>NUCLEOTIDE SEQUENCE [LARGE SCALE GENOMIC DNA]</scope>
    <source>
        <strain evidence="12">ATCC 49788</strain>
    </source>
</reference>
<sequence>MRAAQSRLANHASVLWISTAPFIPEALPASQALRVLGCEFDAIVFDAFSGLAVNALAAVSGTLRGGGVFILLSPPLEQWPQFPDPAYQRFLPYPYTPSAVKGLFLRRFIRLLQEPISPKPIIQFASQTQAEVVAELVKAATARVLTADRGRGKSAALGLAASQLIAQGKTVLLTAPARAAVEAVFKHAEFAPDFYAPDAVLLNLPRADVLMVDEAAAIPLPLLLKLAQAYPRCVFATTLHGYEGSGRGFVLRFQQALSQLDPHWQSLRLEQPMRWPFNDPLEALIYRWLLLEVEAPEWQGDSQQPVEYRQLEPEQLLENETLLRQLFGLLVTAHYQTRPSDLQQIFDAPNLSIHVLQQAQQIVGVALLSREGGFDPELSAAIQRGQRRPQGHLVPQTLSFHAQLAGAAELVCERIMRIAIHPAIQGQGWGQQLVQHVFKYAAWQAADYLAVSYALSPELLQFWQQSGFILARIGHRQDTASASRSAVQIRAISTAGQALVNTILMHGPIDPASVSRN</sequence>
<evidence type="ECO:0000313" key="11">
    <source>
        <dbReference type="EMBL" id="SKA84033.1"/>
    </source>
</evidence>
<dbReference type="InterPro" id="IPR013562">
    <property type="entry name" value="TmcA/NAT10_N"/>
</dbReference>
<dbReference type="InterPro" id="IPR016181">
    <property type="entry name" value="Acyl_CoA_acyltransferase"/>
</dbReference>
<evidence type="ECO:0000256" key="5">
    <source>
        <dbReference type="ARBA" id="ARBA00022741"/>
    </source>
</evidence>
<gene>
    <name evidence="9" type="primary">tmcA</name>
    <name evidence="11" type="ORF">SAMN02745130_02476</name>
</gene>
<evidence type="ECO:0000256" key="9">
    <source>
        <dbReference type="HAMAP-Rule" id="MF_01886"/>
    </source>
</evidence>
<comment type="function">
    <text evidence="9">Catalyzes the formation of N(4)-acetylcytidine (ac(4)C) at the wobble position of tRNA(Met), by using acetyl-CoA as an acetyl donor and ATP (or GTP).</text>
</comment>
<evidence type="ECO:0000256" key="7">
    <source>
        <dbReference type="ARBA" id="ARBA00022884"/>
    </source>
</evidence>
<dbReference type="SUPFAM" id="SSF52540">
    <property type="entry name" value="P-loop containing nucleoside triphosphate hydrolases"/>
    <property type="match status" value="1"/>
</dbReference>
<dbReference type="HAMAP" id="MF_01886">
    <property type="entry name" value="tRNA_acetyltr_TmcA"/>
    <property type="match status" value="1"/>
</dbReference>
<dbReference type="Pfam" id="PF05127">
    <property type="entry name" value="NAT10_TcmA_helicase"/>
    <property type="match status" value="1"/>
</dbReference>
<evidence type="ECO:0000256" key="6">
    <source>
        <dbReference type="ARBA" id="ARBA00022840"/>
    </source>
</evidence>
<dbReference type="EC" id="2.3.1.193" evidence="9"/>
<name>A0A1T4X315_9GAMM</name>
<feature type="binding site" evidence="9">
    <location>
        <position position="129"/>
    </location>
    <ligand>
        <name>ATP</name>
        <dbReference type="ChEBI" id="CHEBI:30616"/>
    </ligand>
</feature>
<evidence type="ECO:0000259" key="10">
    <source>
        <dbReference type="PROSITE" id="PS51186"/>
    </source>
</evidence>
<keyword evidence="6 9" id="KW-0067">ATP-binding</keyword>
<keyword evidence="8 9" id="KW-0012">Acyltransferase</keyword>
<dbReference type="CDD" id="cd04301">
    <property type="entry name" value="NAT_SF"/>
    <property type="match status" value="1"/>
</dbReference>
<dbReference type="RefSeq" id="WP_234975870.1">
    <property type="nucleotide sequence ID" value="NZ_FUYB01000012.1"/>
</dbReference>
<feature type="binding site" evidence="9">
    <location>
        <position position="274"/>
    </location>
    <ligand>
        <name>ATP</name>
        <dbReference type="ChEBI" id="CHEBI:30616"/>
    </ligand>
</feature>
<dbReference type="PANTHER" id="PTHR10925">
    <property type="entry name" value="N-ACETYLTRANSFERASE 10"/>
    <property type="match status" value="1"/>
</dbReference>
<accession>A0A1T4X315</accession>
<dbReference type="GO" id="GO:0005524">
    <property type="term" value="F:ATP binding"/>
    <property type="evidence" value="ECO:0007669"/>
    <property type="project" value="UniProtKB-UniRule"/>
</dbReference>
<dbReference type="GO" id="GO:0051392">
    <property type="term" value="F:tRNA cytidine N4-acetyltransferase activity"/>
    <property type="evidence" value="ECO:0007669"/>
    <property type="project" value="UniProtKB-UniRule"/>
</dbReference>
<dbReference type="GO" id="GO:0051391">
    <property type="term" value="P:tRNA acetylation"/>
    <property type="evidence" value="ECO:0007669"/>
    <property type="project" value="UniProtKB-UniRule"/>
</dbReference>
<evidence type="ECO:0000256" key="2">
    <source>
        <dbReference type="ARBA" id="ARBA00022555"/>
    </source>
</evidence>
<dbReference type="InterPro" id="IPR027417">
    <property type="entry name" value="P-loop_NTPase"/>
</dbReference>
<evidence type="ECO:0000256" key="4">
    <source>
        <dbReference type="ARBA" id="ARBA00022694"/>
    </source>
</evidence>
<organism evidence="11 12">
    <name type="scientific">Thiothrix eikelboomii</name>
    <dbReference type="NCBI Taxonomy" id="92487"/>
    <lineage>
        <taxon>Bacteria</taxon>
        <taxon>Pseudomonadati</taxon>
        <taxon>Pseudomonadota</taxon>
        <taxon>Gammaproteobacteria</taxon>
        <taxon>Thiotrichales</taxon>
        <taxon>Thiotrichaceae</taxon>
        <taxon>Thiothrix</taxon>
    </lineage>
</organism>
<dbReference type="Gene3D" id="3.40.50.300">
    <property type="entry name" value="P-loop containing nucleotide triphosphate hydrolases"/>
    <property type="match status" value="1"/>
</dbReference>
<dbReference type="GO" id="GO:1990883">
    <property type="term" value="F:18S rRNA cytidine N-acetyltransferase activity"/>
    <property type="evidence" value="ECO:0007669"/>
    <property type="project" value="TreeGrafter"/>
</dbReference>
<dbReference type="PROSITE" id="PS51186">
    <property type="entry name" value="GNAT"/>
    <property type="match status" value="1"/>
</dbReference>
<comment type="caution">
    <text evidence="9">Lacks conserved residue(s) required for the propagation of feature annotation.</text>
</comment>
<dbReference type="GO" id="GO:0005737">
    <property type="term" value="C:cytoplasm"/>
    <property type="evidence" value="ECO:0007669"/>
    <property type="project" value="UniProtKB-SubCell"/>
</dbReference>
<dbReference type="SUPFAM" id="SSF55729">
    <property type="entry name" value="Acyl-CoA N-acyltransferases (Nat)"/>
    <property type="match status" value="1"/>
</dbReference>
<keyword evidence="4 9" id="KW-0819">tRNA processing</keyword>
<proteinExistence type="inferred from homology"/>
<feature type="domain" description="N-acetyltransferase" evidence="10">
    <location>
        <begin position="306"/>
        <end position="487"/>
    </location>
</feature>
<keyword evidence="5 9" id="KW-0547">Nucleotide-binding</keyword>
<evidence type="ECO:0000313" key="12">
    <source>
        <dbReference type="Proteomes" id="UP000190460"/>
    </source>
</evidence>
<dbReference type="Pfam" id="PF13718">
    <property type="entry name" value="GNAT_acetyltr_2"/>
    <property type="match status" value="1"/>
</dbReference>
<evidence type="ECO:0000256" key="8">
    <source>
        <dbReference type="ARBA" id="ARBA00023315"/>
    </source>
</evidence>
<comment type="similarity">
    <text evidence="9">Belongs to the TmcA family.</text>
</comment>
<feature type="binding site" evidence="9">
    <location>
        <position position="458"/>
    </location>
    <ligand>
        <name>acetyl-CoA</name>
        <dbReference type="ChEBI" id="CHEBI:57288"/>
    </ligand>
</feature>
<comment type="subcellular location">
    <subcellularLocation>
        <location evidence="9">Cytoplasm</location>
    </subcellularLocation>
</comment>
<keyword evidence="3 9" id="KW-0808">Transferase</keyword>
<dbReference type="InterPro" id="IPR007807">
    <property type="entry name" value="TcmA/NAT10_helicase"/>
</dbReference>
<dbReference type="InterPro" id="IPR000182">
    <property type="entry name" value="GNAT_dom"/>
</dbReference>
<evidence type="ECO:0000256" key="1">
    <source>
        <dbReference type="ARBA" id="ARBA00022490"/>
    </source>
</evidence>
<keyword evidence="2 9" id="KW-0820">tRNA-binding</keyword>
<keyword evidence="1 9" id="KW-0963">Cytoplasm</keyword>
<dbReference type="GO" id="GO:1904812">
    <property type="term" value="P:rRNA acetylation involved in maturation of SSU-rRNA"/>
    <property type="evidence" value="ECO:0007669"/>
    <property type="project" value="TreeGrafter"/>
</dbReference>
<dbReference type="Pfam" id="PF08351">
    <property type="entry name" value="TmcA_N"/>
    <property type="match status" value="1"/>
</dbReference>
<dbReference type="EMBL" id="FUYB01000012">
    <property type="protein sequence ID" value="SKA84033.1"/>
    <property type="molecule type" value="Genomic_DNA"/>
</dbReference>
<dbReference type="AlphaFoldDB" id="A0A1T4X315"/>